<dbReference type="EMBL" id="JAPEUX010000001">
    <property type="protein sequence ID" value="KAJ4359621.1"/>
    <property type="molecule type" value="Genomic_DNA"/>
</dbReference>
<dbReference type="PANTHER" id="PTHR38111:SF9">
    <property type="entry name" value="ZN(2)-C6 FUNGAL-TYPE DOMAIN-CONTAINING PROTEIN"/>
    <property type="match status" value="1"/>
</dbReference>
<dbReference type="InterPro" id="IPR053178">
    <property type="entry name" value="Osmoadaptation_assoc"/>
</dbReference>
<accession>A0A9W8XUT6</accession>
<reference evidence="1" key="1">
    <citation type="submission" date="2022-10" db="EMBL/GenBank/DDBJ databases">
        <title>Tapping the CABI collections for fungal endophytes: first genome assemblies for Collariella, Neodidymelliopsis, Ascochyta clinopodiicola, Didymella pomorum, Didymosphaeria variabile, Neocosmospora piperis and Neocucurbitaria cava.</title>
        <authorList>
            <person name="Hill R."/>
        </authorList>
    </citation>
    <scope>NUCLEOTIDE SEQUENCE</scope>
    <source>
        <strain evidence="1">IMI 356815</strain>
    </source>
</reference>
<dbReference type="PANTHER" id="PTHR38111">
    <property type="entry name" value="ZN(2)-C6 FUNGAL-TYPE DOMAIN-CONTAINING PROTEIN-RELATED"/>
    <property type="match status" value="1"/>
</dbReference>
<dbReference type="AlphaFoldDB" id="A0A9W8XUT6"/>
<comment type="caution">
    <text evidence="1">The sequence shown here is derived from an EMBL/GenBank/DDBJ whole genome shotgun (WGS) entry which is preliminary data.</text>
</comment>
<dbReference type="OrthoDB" id="5354164at2759"/>
<protein>
    <submittedName>
        <fullName evidence="1">Uncharacterized protein</fullName>
    </submittedName>
</protein>
<dbReference type="RefSeq" id="XP_056075823.1">
    <property type="nucleotide sequence ID" value="XM_056209001.1"/>
</dbReference>
<sequence length="1240" mass="139275">MASIGRVVISALSGTQEITAGLANFNFDFSLVKVAAPNEYQSIGQHLSKKRKLSAEDGSIHRTARKLGALFEASLPDIPSLIRAYGLRASEVTENPEHKLSEERRRGPLDEHVGLDGRAHWAAATSGPSALAVLLLACMIARSFTKSTEAVALWSEIVATRKILLQEQLSGPSIHINSLTASQVEITREALAEWDASARSWLSMADKSMSRQQFKLMVIIDNLDLTVRSSLTAYENVMEVWVDAMTTVDKLISGVPLRMQKPGVLIGLSSWHLYPDISVLDYEQKLLKLDDHLIRAGGLLTIGMRSISPKITEGINWTMPLKDLRYYGKAPLTKGVVNTSSSYVTFDVFIRVAIGSMISQWSKNSSGLESIFAFLAAFGKAVTAPKVATAKQTMDQEVMDGLAFNIKSLEDKELDGSDNKELNGNMDTDLSDKVFWSKTITDVADSYPRGNDYYKKEVEQSVELGIRRFSNFFAPKREHSHPGFGLCTIQTLLDMMSPEGTIPALRALTASNYPTLDLKRAVLLHKGDDWSEIIDLSSFKNPRKPELSYRRWVILHDSETDKSTENKLPWQLRMTHYRNKDSNSPYDHGTADISRAVHILKDLKESCGFVTSSQTVSVQPTRWNAYDLFSWAKETEEELENIGRGLLVEKHTPFWLRSDYNRVWNSPSQSLFLFLPVIAAGTFSAAIDVPLDFLTGILDQGLLPGSALRRYMMHLPWHESNKQTFTYFRSLTVLNSVSTLYETLQGALVNLSVLSMPLRDMKWRTERFESLDPPQALSCISTFATGYHNLDPSIFSGIIGLSYNNALYMREFLLNDPWQNFRPGKSEQTLCCLVGTIDHPGLSLLVPVAETMRSEPDLESWKLINHHDFDGRVEDNFSGTALQLCLTGYVQPIDTGEHGTRDKDTFFVETVISVHERGSWIADINVLSLSPQDGDQDADDDENDERTLNISLPESCTHSAIERSLRELSCRLRSVDNWTEFLDLPSDLCIVLDAIYTHTSTFMSRTEWREGPLSQLEPTYLQDLLYRASPISTILEQLDTTQVNAKNAALVIVERALAQLATVIESLDDWYVKVRSENFDFSAFQSSDEVCDPRMRFPNLTTANCMSHFWAFKILCISEIAYLKWQYPGLAAKVVDFGSDTLDSESYPNEVKCMSNWIMGSTEYLTQDYMKLFGVLSTYFPVHTVFATLLRYERITKNPSLLNAFAGQHRSLIKTLMELGCISPLVSHLSDYDGPQVSLV</sequence>
<organism evidence="1 2">
    <name type="scientific">Didymosphaeria variabile</name>
    <dbReference type="NCBI Taxonomy" id="1932322"/>
    <lineage>
        <taxon>Eukaryota</taxon>
        <taxon>Fungi</taxon>
        <taxon>Dikarya</taxon>
        <taxon>Ascomycota</taxon>
        <taxon>Pezizomycotina</taxon>
        <taxon>Dothideomycetes</taxon>
        <taxon>Pleosporomycetidae</taxon>
        <taxon>Pleosporales</taxon>
        <taxon>Massarineae</taxon>
        <taxon>Didymosphaeriaceae</taxon>
        <taxon>Didymosphaeria</taxon>
    </lineage>
</organism>
<dbReference type="GeneID" id="80903706"/>
<name>A0A9W8XUT6_9PLEO</name>
<proteinExistence type="predicted"/>
<evidence type="ECO:0000313" key="1">
    <source>
        <dbReference type="EMBL" id="KAJ4359621.1"/>
    </source>
</evidence>
<gene>
    <name evidence="1" type="ORF">N0V89_000176</name>
</gene>
<keyword evidence="2" id="KW-1185">Reference proteome</keyword>
<evidence type="ECO:0000313" key="2">
    <source>
        <dbReference type="Proteomes" id="UP001140513"/>
    </source>
</evidence>
<dbReference type="Proteomes" id="UP001140513">
    <property type="component" value="Unassembled WGS sequence"/>
</dbReference>